<name>A0A9J7M6C1_BRAFL</name>
<dbReference type="InterPro" id="IPR000488">
    <property type="entry name" value="Death_dom"/>
</dbReference>
<proteinExistence type="predicted"/>
<reference evidence="5" key="1">
    <citation type="journal article" date="2020" name="Nat. Ecol. Evol.">
        <title>Deeply conserved synteny resolves early events in vertebrate evolution.</title>
        <authorList>
            <person name="Simakov O."/>
            <person name="Marletaz F."/>
            <person name="Yue J.X."/>
            <person name="O'Connell B."/>
            <person name="Jenkins J."/>
            <person name="Brandt A."/>
            <person name="Calef R."/>
            <person name="Tung C.H."/>
            <person name="Huang T.K."/>
            <person name="Schmutz J."/>
            <person name="Satoh N."/>
            <person name="Yu J.K."/>
            <person name="Putnam N.H."/>
            <person name="Green R.E."/>
            <person name="Rokhsar D.S."/>
        </authorList>
    </citation>
    <scope>NUCLEOTIDE SEQUENCE [LARGE SCALE GENOMIC DNA]</scope>
    <source>
        <strain evidence="5">S238N-H82</strain>
    </source>
</reference>
<feature type="domain" description="Death" evidence="4">
    <location>
        <begin position="80"/>
        <end position="118"/>
    </location>
</feature>
<accession>A0A9J7M6C1</accession>
<evidence type="ECO:0000259" key="4">
    <source>
        <dbReference type="PROSITE" id="PS50017"/>
    </source>
</evidence>
<evidence type="ECO:0000256" key="1">
    <source>
        <dbReference type="SAM" id="MobiDB-lite"/>
    </source>
</evidence>
<feature type="region of interest" description="Disordered" evidence="1">
    <location>
        <begin position="409"/>
        <end position="433"/>
    </location>
</feature>
<evidence type="ECO:0000256" key="3">
    <source>
        <dbReference type="SAM" id="SignalP"/>
    </source>
</evidence>
<keyword evidence="5" id="KW-1185">Reference proteome</keyword>
<feature type="signal peptide" evidence="3">
    <location>
        <begin position="1"/>
        <end position="20"/>
    </location>
</feature>
<protein>
    <submittedName>
        <fullName evidence="6">Uncharacterized protein LOC118428400</fullName>
    </submittedName>
</protein>
<evidence type="ECO:0000313" key="5">
    <source>
        <dbReference type="Proteomes" id="UP000001554"/>
    </source>
</evidence>
<feature type="chain" id="PRO_5039948024" evidence="3">
    <location>
        <begin position="21"/>
        <end position="433"/>
    </location>
</feature>
<dbReference type="RefSeq" id="XP_035694334.1">
    <property type="nucleotide sequence ID" value="XM_035838441.1"/>
</dbReference>
<gene>
    <name evidence="6" type="primary">LOC118428400</name>
</gene>
<dbReference type="OrthoDB" id="6066069at2759"/>
<dbReference type="AlphaFoldDB" id="A0A9J7M6C1"/>
<dbReference type="PROSITE" id="PS50017">
    <property type="entry name" value="DEATH_DOMAIN"/>
    <property type="match status" value="1"/>
</dbReference>
<evidence type="ECO:0000256" key="2">
    <source>
        <dbReference type="SAM" id="Phobius"/>
    </source>
</evidence>
<dbReference type="KEGG" id="bfo:118428400"/>
<dbReference type="Proteomes" id="UP000001554">
    <property type="component" value="Chromosome 13"/>
</dbReference>
<keyword evidence="2" id="KW-0812">Transmembrane</keyword>
<feature type="compositionally biased region" description="Low complexity" evidence="1">
    <location>
        <begin position="409"/>
        <end position="426"/>
    </location>
</feature>
<organism evidence="5 6">
    <name type="scientific">Branchiostoma floridae</name>
    <name type="common">Florida lancelet</name>
    <name type="synonym">Amphioxus</name>
    <dbReference type="NCBI Taxonomy" id="7739"/>
    <lineage>
        <taxon>Eukaryota</taxon>
        <taxon>Metazoa</taxon>
        <taxon>Chordata</taxon>
        <taxon>Cephalochordata</taxon>
        <taxon>Leptocardii</taxon>
        <taxon>Amphioxiformes</taxon>
        <taxon>Branchiostomatidae</taxon>
        <taxon>Branchiostoma</taxon>
    </lineage>
</organism>
<sequence length="433" mass="49569">MMLHRNLIILYLSIVWLVLAASENAERMQAEWVEIANDLTPTECGWFLTALRVVSYELPKDMFESSADMTRIESPGDCLSLLRAWRREDGQRMDWPHILLRLRQINRPDVADKISDEVAEVQKHDVNKLFLSNPFHDMIKHHRSTFLVEHADDRTAPNGQRDAMGARSKRHLHWRAKPLHIGQHAVQISPQEENEKSQRKEDGESAWLVAMVVVPCAVVAMTTVLLGILWAYMYYKHGKHFRLRWLFRLTKNDMKLYRQERRLRRKVSGKTSRNELFRTKQDPISEPLGLGAWRENQVYPGCITVQAELDKTSDGSVDVGIIQPVTMATDTLTLFRENDNVTRPKRKRGKVPIIRDETRPTERPVIPALHLPPEDAGNETGPWTCPTHDVMDECPICHYLVTSVNVTDSLSSLSPSPSESSLTSLTNTHPVAV</sequence>
<dbReference type="GO" id="GO:0007165">
    <property type="term" value="P:signal transduction"/>
    <property type="evidence" value="ECO:0007669"/>
    <property type="project" value="InterPro"/>
</dbReference>
<keyword evidence="2" id="KW-1133">Transmembrane helix</keyword>
<keyword evidence="2" id="KW-0472">Membrane</keyword>
<feature type="transmembrane region" description="Helical" evidence="2">
    <location>
        <begin position="206"/>
        <end position="235"/>
    </location>
</feature>
<dbReference type="GeneID" id="118428400"/>
<reference evidence="6" key="2">
    <citation type="submission" date="2025-08" db="UniProtKB">
        <authorList>
            <consortium name="RefSeq"/>
        </authorList>
    </citation>
    <scope>IDENTIFICATION</scope>
    <source>
        <strain evidence="6">S238N-H82</strain>
        <tissue evidence="6">Testes</tissue>
    </source>
</reference>
<dbReference type="OMA" id="EWVEIAN"/>
<keyword evidence="3" id="KW-0732">Signal</keyword>
<evidence type="ECO:0000313" key="6">
    <source>
        <dbReference type="RefSeq" id="XP_035694334.1"/>
    </source>
</evidence>